<dbReference type="RefSeq" id="XP_003678811.1">
    <property type="nucleotide sequence ID" value="XM_003678763.1"/>
</dbReference>
<proteinExistence type="predicted"/>
<dbReference type="InterPro" id="IPR007590">
    <property type="entry name" value="Saf4/Yju2"/>
</dbReference>
<protein>
    <recommendedName>
        <fullName evidence="4">Splicing factor YJU2</fullName>
    </recommendedName>
</protein>
<evidence type="ECO:0000313" key="3">
    <source>
        <dbReference type="Proteomes" id="UP000005627"/>
    </source>
</evidence>
<dbReference type="FunCoup" id="G8ZLV6">
    <property type="interactions" value="772"/>
</dbReference>
<evidence type="ECO:0008006" key="4">
    <source>
        <dbReference type="Google" id="ProtNLM"/>
    </source>
</evidence>
<dbReference type="PANTHER" id="PTHR12111">
    <property type="entry name" value="SPLICING FACTOR YJU2"/>
    <property type="match status" value="1"/>
</dbReference>
<accession>G8ZLV6</accession>
<dbReference type="STRING" id="1076872.G8ZLV6"/>
<dbReference type="GO" id="GO:0030620">
    <property type="term" value="F:U2 snRNA binding"/>
    <property type="evidence" value="ECO:0007669"/>
    <property type="project" value="EnsemblFungi"/>
</dbReference>
<name>G8ZLV6_TORDE</name>
<feature type="compositionally biased region" description="Polar residues" evidence="1">
    <location>
        <begin position="118"/>
        <end position="130"/>
    </location>
</feature>
<dbReference type="AlphaFoldDB" id="G8ZLV6"/>
<dbReference type="KEGG" id="tdl:TDEL_0A02680"/>
<dbReference type="EMBL" id="HE616742">
    <property type="protein sequence ID" value="CCE89600.1"/>
    <property type="molecule type" value="Genomic_DNA"/>
</dbReference>
<gene>
    <name evidence="2" type="primary">TDEL0A02680</name>
    <name evidence="2" type="ORF">TDEL_0A02680</name>
</gene>
<dbReference type="HOGENOM" id="CLU_053603_2_1_1"/>
<dbReference type="eggNOG" id="KOG2989">
    <property type="taxonomic scope" value="Eukaryota"/>
</dbReference>
<sequence length="258" mass="29493">MSERKAINKYYPPDYDPIAAEKALKKSAKTLKTRQKDVVTIRLMTPFSMRCLKCSEYIPQSRKFNGKKQLLPERYLNTIKVFRLSIRCPRCNHVISFRTDPKTADYVMEGGAERNGGKTVQEQGQVESAEQTLERLVRERKAADHAALGGNSGDRHEQLEARLAQTQREQQQEEELERLLLQRKRVRSSQGDSGRDSSENESDLEQAAEAALQKQSRPFRALLPPPAPVQSSRGTREPRRRTHLGCGGGRDHRVRREQ</sequence>
<evidence type="ECO:0000256" key="1">
    <source>
        <dbReference type="SAM" id="MobiDB-lite"/>
    </source>
</evidence>
<dbReference type="PANTHER" id="PTHR12111:SF1">
    <property type="entry name" value="SPLICING FACTOR YJU2"/>
    <property type="match status" value="1"/>
</dbReference>
<dbReference type="Pfam" id="PF04502">
    <property type="entry name" value="Saf4_Yju2"/>
    <property type="match status" value="1"/>
</dbReference>
<dbReference type="OrthoDB" id="674963at2759"/>
<dbReference type="GO" id="GO:0000349">
    <property type="term" value="P:generation of catalytic spliceosome for first transesterification step"/>
    <property type="evidence" value="ECO:0007669"/>
    <property type="project" value="EnsemblFungi"/>
</dbReference>
<dbReference type="InParanoid" id="G8ZLV6"/>
<feature type="compositionally biased region" description="Basic and acidic residues" evidence="1">
    <location>
        <begin position="249"/>
        <end position="258"/>
    </location>
</feature>
<dbReference type="GO" id="GO:0000350">
    <property type="term" value="P:generation of catalytic spliceosome for second transesterification step"/>
    <property type="evidence" value="ECO:0007669"/>
    <property type="project" value="EnsemblFungi"/>
</dbReference>
<keyword evidence="3" id="KW-1185">Reference proteome</keyword>
<dbReference type="GO" id="GO:0000974">
    <property type="term" value="C:Prp19 complex"/>
    <property type="evidence" value="ECO:0007669"/>
    <property type="project" value="EnsemblFungi"/>
</dbReference>
<feature type="region of interest" description="Disordered" evidence="1">
    <location>
        <begin position="109"/>
        <end position="130"/>
    </location>
</feature>
<evidence type="ECO:0000313" key="2">
    <source>
        <dbReference type="EMBL" id="CCE89600.1"/>
    </source>
</evidence>
<organism evidence="2 3">
    <name type="scientific">Torulaspora delbrueckii</name>
    <name type="common">Yeast</name>
    <name type="synonym">Candida colliculosa</name>
    <dbReference type="NCBI Taxonomy" id="4950"/>
    <lineage>
        <taxon>Eukaryota</taxon>
        <taxon>Fungi</taxon>
        <taxon>Dikarya</taxon>
        <taxon>Ascomycota</taxon>
        <taxon>Saccharomycotina</taxon>
        <taxon>Saccharomycetes</taxon>
        <taxon>Saccharomycetales</taxon>
        <taxon>Saccharomycetaceae</taxon>
        <taxon>Torulaspora</taxon>
    </lineage>
</organism>
<dbReference type="GO" id="GO:0071006">
    <property type="term" value="C:U2-type catalytic step 1 spliceosome"/>
    <property type="evidence" value="ECO:0007669"/>
    <property type="project" value="EnsemblFungi"/>
</dbReference>
<reference evidence="2 3" key="1">
    <citation type="journal article" date="2011" name="Proc. Natl. Acad. Sci. U.S.A.">
        <title>Evolutionary erosion of yeast sex chromosomes by mating-type switching accidents.</title>
        <authorList>
            <person name="Gordon J.L."/>
            <person name="Armisen D."/>
            <person name="Proux-Wera E."/>
            <person name="Oheigeartaigh S.S."/>
            <person name="Byrne K.P."/>
            <person name="Wolfe K.H."/>
        </authorList>
    </citation>
    <scope>NUCLEOTIDE SEQUENCE [LARGE SCALE GENOMIC DNA]</scope>
    <source>
        <strain evidence="3">ATCC 10662 / CBS 1146 / NBRC 0425 / NCYC 2629 / NRRL Y-866</strain>
    </source>
</reference>
<dbReference type="GO" id="GO:0071007">
    <property type="term" value="C:U2-type catalytic step 2 spliceosome"/>
    <property type="evidence" value="ECO:0007669"/>
    <property type="project" value="EnsemblFungi"/>
</dbReference>
<dbReference type="GO" id="GO:0000384">
    <property type="term" value="F:first spliceosomal transesterification activity"/>
    <property type="evidence" value="ECO:0007669"/>
    <property type="project" value="EnsemblFungi"/>
</dbReference>
<dbReference type="GeneID" id="11502654"/>
<feature type="compositionally biased region" description="Low complexity" evidence="1">
    <location>
        <begin position="207"/>
        <end position="222"/>
    </location>
</feature>
<dbReference type="Proteomes" id="UP000005627">
    <property type="component" value="Chromosome 1"/>
</dbReference>
<feature type="region of interest" description="Disordered" evidence="1">
    <location>
        <begin position="182"/>
        <end position="258"/>
    </location>
</feature>